<dbReference type="EMBL" id="JAHLQT010031121">
    <property type="protein sequence ID" value="KAG7160658.1"/>
    <property type="molecule type" value="Genomic_DNA"/>
</dbReference>
<evidence type="ECO:0000256" key="3">
    <source>
        <dbReference type="ARBA" id="ARBA00022692"/>
    </source>
</evidence>
<organism evidence="10 11">
    <name type="scientific">Homarus americanus</name>
    <name type="common">American lobster</name>
    <dbReference type="NCBI Taxonomy" id="6706"/>
    <lineage>
        <taxon>Eukaryota</taxon>
        <taxon>Metazoa</taxon>
        <taxon>Ecdysozoa</taxon>
        <taxon>Arthropoda</taxon>
        <taxon>Crustacea</taxon>
        <taxon>Multicrustacea</taxon>
        <taxon>Malacostraca</taxon>
        <taxon>Eumalacostraca</taxon>
        <taxon>Eucarida</taxon>
        <taxon>Decapoda</taxon>
        <taxon>Pleocyemata</taxon>
        <taxon>Astacidea</taxon>
        <taxon>Nephropoidea</taxon>
        <taxon>Nephropidae</taxon>
        <taxon>Homarus</taxon>
    </lineage>
</organism>
<feature type="compositionally biased region" description="Basic residues" evidence="8">
    <location>
        <begin position="1"/>
        <end position="10"/>
    </location>
</feature>
<feature type="region of interest" description="Disordered" evidence="8">
    <location>
        <begin position="1"/>
        <end position="30"/>
    </location>
</feature>
<dbReference type="Proteomes" id="UP000747542">
    <property type="component" value="Unassembled WGS sequence"/>
</dbReference>
<evidence type="ECO:0000256" key="6">
    <source>
        <dbReference type="ARBA" id="ARBA00023170"/>
    </source>
</evidence>
<proteinExistence type="predicted"/>
<dbReference type="PANTHER" id="PTHR42643">
    <property type="entry name" value="IONOTROPIC RECEPTOR 20A-RELATED"/>
    <property type="match status" value="1"/>
</dbReference>
<gene>
    <name evidence="10" type="primary">viGluR-L18</name>
    <name evidence="10" type="ORF">Hamer_G028132</name>
</gene>
<dbReference type="InterPro" id="IPR052192">
    <property type="entry name" value="Insect_Ionotropic_Sensory_Rcpt"/>
</dbReference>
<evidence type="ECO:0000256" key="7">
    <source>
        <dbReference type="ARBA" id="ARBA00023180"/>
    </source>
</evidence>
<evidence type="ECO:0000256" key="8">
    <source>
        <dbReference type="SAM" id="MobiDB-lite"/>
    </source>
</evidence>
<keyword evidence="4 9" id="KW-1133">Transmembrane helix</keyword>
<keyword evidence="6 10" id="KW-0675">Receptor</keyword>
<evidence type="ECO:0000256" key="1">
    <source>
        <dbReference type="ARBA" id="ARBA00004651"/>
    </source>
</evidence>
<evidence type="ECO:0000256" key="9">
    <source>
        <dbReference type="SAM" id="Phobius"/>
    </source>
</evidence>
<protein>
    <submittedName>
        <fullName evidence="10">Putative variant ionotropic glutamate receptor-like 18</fullName>
    </submittedName>
</protein>
<comment type="caution">
    <text evidence="10">The sequence shown here is derived from an EMBL/GenBank/DDBJ whole genome shotgun (WGS) entry which is preliminary data.</text>
</comment>
<dbReference type="GO" id="GO:0005886">
    <property type="term" value="C:plasma membrane"/>
    <property type="evidence" value="ECO:0007669"/>
    <property type="project" value="UniProtKB-SubCell"/>
</dbReference>
<accession>A0A8J5MQY9</accession>
<keyword evidence="5 9" id="KW-0472">Membrane</keyword>
<comment type="subcellular location">
    <subcellularLocation>
        <location evidence="1">Cell membrane</location>
        <topology evidence="1">Multi-pass membrane protein</topology>
    </subcellularLocation>
</comment>
<evidence type="ECO:0000256" key="2">
    <source>
        <dbReference type="ARBA" id="ARBA00022475"/>
    </source>
</evidence>
<dbReference type="PANTHER" id="PTHR42643:SF24">
    <property type="entry name" value="IONOTROPIC RECEPTOR 60A"/>
    <property type="match status" value="1"/>
</dbReference>
<feature type="region of interest" description="Disordered" evidence="8">
    <location>
        <begin position="269"/>
        <end position="293"/>
    </location>
</feature>
<keyword evidence="2" id="KW-1003">Cell membrane</keyword>
<feature type="transmembrane region" description="Helical" evidence="9">
    <location>
        <begin position="92"/>
        <end position="115"/>
    </location>
</feature>
<keyword evidence="3 9" id="KW-0812">Transmembrane</keyword>
<keyword evidence="7" id="KW-0325">Glycoprotein</keyword>
<name>A0A8J5MQY9_HOMAM</name>
<keyword evidence="11" id="KW-1185">Reference proteome</keyword>
<evidence type="ECO:0000256" key="4">
    <source>
        <dbReference type="ARBA" id="ARBA00022989"/>
    </source>
</evidence>
<dbReference type="AlphaFoldDB" id="A0A8J5MQY9"/>
<evidence type="ECO:0000256" key="5">
    <source>
        <dbReference type="ARBA" id="ARBA00023136"/>
    </source>
</evidence>
<evidence type="ECO:0000313" key="10">
    <source>
        <dbReference type="EMBL" id="KAG7160658.1"/>
    </source>
</evidence>
<reference evidence="10" key="1">
    <citation type="journal article" date="2021" name="Sci. Adv.">
        <title>The American lobster genome reveals insights on longevity, neural, and immune adaptations.</title>
        <authorList>
            <person name="Polinski J.M."/>
            <person name="Zimin A.V."/>
            <person name="Clark K.F."/>
            <person name="Kohn A.B."/>
            <person name="Sadowski N."/>
            <person name="Timp W."/>
            <person name="Ptitsyn A."/>
            <person name="Khanna P."/>
            <person name="Romanova D.Y."/>
            <person name="Williams P."/>
            <person name="Greenwood S.J."/>
            <person name="Moroz L.L."/>
            <person name="Walt D.R."/>
            <person name="Bodnar A.G."/>
        </authorList>
    </citation>
    <scope>NUCLEOTIDE SEQUENCE</scope>
    <source>
        <strain evidence="10">GMGI-L3</strain>
    </source>
</reference>
<sequence>MNQLYQRRRWPGCLRGPPQDPPSRQPLRTRSPTCGELFLMNGSVLRRYGSDIDVVTAVAQAFNFTINFMEPPPGDVFPDQSEAQIPRWQSLALPYTATTWLVILLGLVLTGPLLYCLTKLASFSSLAYTSLYTAGCTSVYSAPGAHLLQPAGVGGVSVAVHHHPHYRLQLQPHSLPHSGPNTTRINTIKELYHSSLTVYGLGPFFGNNMAQSKNDHLRECFLPFNVALGLQSHSPLKKNFDRVVSWISQSGLMSYWHKQTLVLSKRYKRGGRGESDSECEVAGGGGVSHSGARTESSSSWVLYVAAQLVFMLEMFLCSRGNTL</sequence>
<evidence type="ECO:0000313" key="11">
    <source>
        <dbReference type="Proteomes" id="UP000747542"/>
    </source>
</evidence>